<dbReference type="eggNOG" id="ENOG502S39Z">
    <property type="taxonomic scope" value="Eukaryota"/>
</dbReference>
<proteinExistence type="predicted"/>
<gene>
    <name evidence="1" type="ORF">CH063_13750</name>
</gene>
<dbReference type="STRING" id="759273.H1VVP6"/>
<accession>H1VVP6</accession>
<dbReference type="VEuPathDB" id="FungiDB:CH63R_03825"/>
<protein>
    <submittedName>
        <fullName evidence="1">Glycoside hydrolase family 16</fullName>
    </submittedName>
</protein>
<dbReference type="AlphaFoldDB" id="H1VVP6"/>
<name>H1VVP6_COLHI</name>
<organism evidence="1 2">
    <name type="scientific">Colletotrichum higginsianum (strain IMI 349063)</name>
    <name type="common">Crucifer anthracnose fungus</name>
    <dbReference type="NCBI Taxonomy" id="759273"/>
    <lineage>
        <taxon>Eukaryota</taxon>
        <taxon>Fungi</taxon>
        <taxon>Dikarya</taxon>
        <taxon>Ascomycota</taxon>
        <taxon>Pezizomycotina</taxon>
        <taxon>Sordariomycetes</taxon>
        <taxon>Hypocreomycetidae</taxon>
        <taxon>Glomerellales</taxon>
        <taxon>Glomerellaceae</taxon>
        <taxon>Colletotrichum</taxon>
        <taxon>Colletotrichum destructivum species complex</taxon>
    </lineage>
</organism>
<keyword evidence="1" id="KW-0378">Hydrolase</keyword>
<dbReference type="GO" id="GO:0016787">
    <property type="term" value="F:hydrolase activity"/>
    <property type="evidence" value="ECO:0007669"/>
    <property type="project" value="UniProtKB-KW"/>
</dbReference>
<sequence length="104" mass="11474">MAEWKGSGKISFNTFNTSSVVAAKDVDYPSPDTFHKIKCETRDLNGKDVQAKFYLDDQLVTTQVGAGYVGKPMYLSVELVLLKRRLALPAYPAPTEALNSKSET</sequence>
<evidence type="ECO:0000313" key="2">
    <source>
        <dbReference type="Proteomes" id="UP000007174"/>
    </source>
</evidence>
<dbReference type="HOGENOM" id="CLU_2249953_0_0_1"/>
<reference evidence="2" key="1">
    <citation type="journal article" date="2012" name="Nat. Genet.">
        <title>Lifestyle transitions in plant pathogenic Colletotrichum fungi deciphered by genome and transcriptome analyses.</title>
        <authorList>
            <person name="O'Connell R.J."/>
            <person name="Thon M.R."/>
            <person name="Hacquard S."/>
            <person name="Amyotte S.G."/>
            <person name="Kleemann J."/>
            <person name="Torres M.F."/>
            <person name="Damm U."/>
            <person name="Buiate E.A."/>
            <person name="Epstein L."/>
            <person name="Alkan N."/>
            <person name="Altmueller J."/>
            <person name="Alvarado-Balderrama L."/>
            <person name="Bauser C.A."/>
            <person name="Becker C."/>
            <person name="Birren B.W."/>
            <person name="Chen Z."/>
            <person name="Choi J."/>
            <person name="Crouch J.A."/>
            <person name="Duvick J.P."/>
            <person name="Farman M.A."/>
            <person name="Gan P."/>
            <person name="Heiman D."/>
            <person name="Henrissat B."/>
            <person name="Howard R.J."/>
            <person name="Kabbage M."/>
            <person name="Koch C."/>
            <person name="Kracher B."/>
            <person name="Kubo Y."/>
            <person name="Law A.D."/>
            <person name="Lebrun M.-H."/>
            <person name="Lee Y.-H."/>
            <person name="Miyara I."/>
            <person name="Moore N."/>
            <person name="Neumann U."/>
            <person name="Nordstroem K."/>
            <person name="Panaccione D.G."/>
            <person name="Panstruga R."/>
            <person name="Place M."/>
            <person name="Proctor R.H."/>
            <person name="Prusky D."/>
            <person name="Rech G."/>
            <person name="Reinhardt R."/>
            <person name="Rollins J.A."/>
            <person name="Rounsley S."/>
            <person name="Schardl C.L."/>
            <person name="Schwartz D.C."/>
            <person name="Shenoy N."/>
            <person name="Shirasu K."/>
            <person name="Sikhakolli U.R."/>
            <person name="Stueber K."/>
            <person name="Sukno S.A."/>
            <person name="Sweigard J.A."/>
            <person name="Takano Y."/>
            <person name="Takahara H."/>
            <person name="Trail F."/>
            <person name="van der Does H.C."/>
            <person name="Voll L.M."/>
            <person name="Will I."/>
            <person name="Young S."/>
            <person name="Zeng Q."/>
            <person name="Zhang J."/>
            <person name="Zhou S."/>
            <person name="Dickman M.B."/>
            <person name="Schulze-Lefert P."/>
            <person name="Ver Loren van Themaat E."/>
            <person name="Ma L.-J."/>
            <person name="Vaillancourt L.J."/>
        </authorList>
    </citation>
    <scope>NUCLEOTIDE SEQUENCE [LARGE SCALE GENOMIC DNA]</scope>
    <source>
        <strain evidence="2">IMI 349063</strain>
    </source>
</reference>
<evidence type="ECO:0000313" key="1">
    <source>
        <dbReference type="EMBL" id="CCF44306.1"/>
    </source>
</evidence>
<dbReference type="EMBL" id="CACQ02006797">
    <property type="protein sequence ID" value="CCF44306.1"/>
    <property type="molecule type" value="Genomic_DNA"/>
</dbReference>
<dbReference type="Proteomes" id="UP000007174">
    <property type="component" value="Unassembled WGS sequence"/>
</dbReference>